<protein>
    <submittedName>
        <fullName evidence="7">Amino acid permease</fullName>
    </submittedName>
</protein>
<dbReference type="KEGG" id="aep:AMC99_00730"/>
<feature type="transmembrane region" description="Helical" evidence="6">
    <location>
        <begin position="402"/>
        <end position="420"/>
    </location>
</feature>
<dbReference type="EMBL" id="CP012669">
    <property type="protein sequence ID" value="ALE16034.1"/>
    <property type="molecule type" value="Genomic_DNA"/>
</dbReference>
<feature type="transmembrane region" description="Helical" evidence="6">
    <location>
        <begin position="77"/>
        <end position="99"/>
    </location>
</feature>
<dbReference type="InterPro" id="IPR002293">
    <property type="entry name" value="AA/rel_permease1"/>
</dbReference>
<evidence type="ECO:0000256" key="3">
    <source>
        <dbReference type="ARBA" id="ARBA00022692"/>
    </source>
</evidence>
<evidence type="ECO:0000256" key="1">
    <source>
        <dbReference type="ARBA" id="ARBA00004651"/>
    </source>
</evidence>
<accession>A0A0M4LU28</accession>
<comment type="subcellular location">
    <subcellularLocation>
        <location evidence="1">Cell membrane</location>
        <topology evidence="1">Multi-pass membrane protein</topology>
    </subcellularLocation>
</comment>
<dbReference type="Pfam" id="PF13520">
    <property type="entry name" value="AA_permease_2"/>
    <property type="match status" value="1"/>
</dbReference>
<feature type="transmembrane region" description="Helical" evidence="6">
    <location>
        <begin position="224"/>
        <end position="245"/>
    </location>
</feature>
<evidence type="ECO:0000313" key="7">
    <source>
        <dbReference type="EMBL" id="ALE16034.1"/>
    </source>
</evidence>
<name>A0A0M4LU28_9SPHN</name>
<feature type="transmembrane region" description="Helical" evidence="6">
    <location>
        <begin position="348"/>
        <end position="365"/>
    </location>
</feature>
<dbReference type="PATRIC" id="fig|361183.4.peg.715"/>
<feature type="transmembrane region" description="Helical" evidence="6">
    <location>
        <begin position="185"/>
        <end position="204"/>
    </location>
</feature>
<evidence type="ECO:0000313" key="8">
    <source>
        <dbReference type="Proteomes" id="UP000057938"/>
    </source>
</evidence>
<keyword evidence="4 6" id="KW-1133">Transmembrane helix</keyword>
<reference evidence="7 8" key="1">
    <citation type="submission" date="2015-09" db="EMBL/GenBank/DDBJ databases">
        <title>Complete genome sequence of a benzo[a]pyrene-degrading bacterium Altererythrobacter epoxidivorans CGMCC 1.7731T.</title>
        <authorList>
            <person name="Li Z."/>
            <person name="Cheng H."/>
            <person name="Huo Y."/>
            <person name="Xu X."/>
        </authorList>
    </citation>
    <scope>NUCLEOTIDE SEQUENCE [LARGE SCALE GENOMIC DNA]</scope>
    <source>
        <strain evidence="7 8">CGMCC 1.7731</strain>
    </source>
</reference>
<dbReference type="PIRSF" id="PIRSF006060">
    <property type="entry name" value="AA_transporter"/>
    <property type="match status" value="1"/>
</dbReference>
<dbReference type="OrthoDB" id="7065842at2"/>
<evidence type="ECO:0000256" key="6">
    <source>
        <dbReference type="SAM" id="Phobius"/>
    </source>
</evidence>
<feature type="transmembrane region" description="Helical" evidence="6">
    <location>
        <begin position="322"/>
        <end position="342"/>
    </location>
</feature>
<evidence type="ECO:0000256" key="2">
    <source>
        <dbReference type="ARBA" id="ARBA00022475"/>
    </source>
</evidence>
<dbReference type="RefSeq" id="WP_083440072.1">
    <property type="nucleotide sequence ID" value="NZ_CP012669.1"/>
</dbReference>
<sequence>MQEDKRPPRVVGPVGATLMSVNGMIGAGIFALPAILYSEVGNFAPWLFLIFGVLFSASIFISARLSNMFRASGGPQLWCQAAFGPFVGFQIGCVLVVAMAAGRAATLYVLVSYLSVIFPVFDRPIARGLALAFLLAALTILNLSGMKNGVGGLAVGTLLKISPILVLCVVALASGGIAREFDMPSFGAFESVALLVYFAFSGAASSSYAAGELKNPRRDLPVTMVGSLGVIIVFYMAVQWAYIAAGAPKGDGDATPLASAAANVMGESGALLLSLAAIFSIATNSLSYFIVGPRVIFAMAYRGLLPAPFAQVSPRFQTPDRAILLFSALVALLLASGAFTFLATMVSLGAQLAWLVVAAAFVILMRRSDERHDGYLAAYWWPIIAVSVAFGVFTIIQAPASAFALLVALLVAGTALYFIARRGAVDTPEPEFD</sequence>
<feature type="transmembrane region" description="Helical" evidence="6">
    <location>
        <begin position="152"/>
        <end position="173"/>
    </location>
</feature>
<dbReference type="GO" id="GO:0005886">
    <property type="term" value="C:plasma membrane"/>
    <property type="evidence" value="ECO:0007669"/>
    <property type="project" value="UniProtKB-SubCell"/>
</dbReference>
<dbReference type="Gene3D" id="1.20.1740.10">
    <property type="entry name" value="Amino acid/polyamine transporter I"/>
    <property type="match status" value="1"/>
</dbReference>
<keyword evidence="8" id="KW-1185">Reference proteome</keyword>
<evidence type="ECO:0000256" key="5">
    <source>
        <dbReference type="ARBA" id="ARBA00023136"/>
    </source>
</evidence>
<feature type="transmembrane region" description="Helical" evidence="6">
    <location>
        <begin position="128"/>
        <end position="146"/>
    </location>
</feature>
<evidence type="ECO:0000256" key="4">
    <source>
        <dbReference type="ARBA" id="ARBA00022989"/>
    </source>
</evidence>
<feature type="transmembrane region" description="Helical" evidence="6">
    <location>
        <begin position="12"/>
        <end position="37"/>
    </location>
</feature>
<gene>
    <name evidence="7" type="ORF">AMC99_00730</name>
</gene>
<dbReference type="PANTHER" id="PTHR42770">
    <property type="entry name" value="AMINO ACID TRANSPORTER-RELATED"/>
    <property type="match status" value="1"/>
</dbReference>
<dbReference type="PANTHER" id="PTHR42770:SF7">
    <property type="entry name" value="MEMBRANE PROTEIN"/>
    <property type="match status" value="1"/>
</dbReference>
<feature type="transmembrane region" description="Helical" evidence="6">
    <location>
        <begin position="43"/>
        <end position="65"/>
    </location>
</feature>
<feature type="transmembrane region" description="Helical" evidence="6">
    <location>
        <begin position="377"/>
        <end position="396"/>
    </location>
</feature>
<dbReference type="AlphaFoldDB" id="A0A0M4LU28"/>
<keyword evidence="5 6" id="KW-0472">Membrane</keyword>
<keyword evidence="3 6" id="KW-0812">Transmembrane</keyword>
<dbReference type="STRING" id="361183.AMC99_00730"/>
<keyword evidence="2" id="KW-1003">Cell membrane</keyword>
<feature type="transmembrane region" description="Helical" evidence="6">
    <location>
        <begin position="257"/>
        <end position="282"/>
    </location>
</feature>
<proteinExistence type="predicted"/>
<dbReference type="GO" id="GO:0022857">
    <property type="term" value="F:transmembrane transporter activity"/>
    <property type="evidence" value="ECO:0007669"/>
    <property type="project" value="InterPro"/>
</dbReference>
<organism evidence="7 8">
    <name type="scientific">Altererythrobacter epoxidivorans</name>
    <dbReference type="NCBI Taxonomy" id="361183"/>
    <lineage>
        <taxon>Bacteria</taxon>
        <taxon>Pseudomonadati</taxon>
        <taxon>Pseudomonadota</taxon>
        <taxon>Alphaproteobacteria</taxon>
        <taxon>Sphingomonadales</taxon>
        <taxon>Erythrobacteraceae</taxon>
        <taxon>Altererythrobacter</taxon>
    </lineage>
</organism>
<dbReference type="InterPro" id="IPR050367">
    <property type="entry name" value="APC_superfamily"/>
</dbReference>
<dbReference type="Proteomes" id="UP000057938">
    <property type="component" value="Chromosome"/>
</dbReference>